<evidence type="ECO:0000259" key="1">
    <source>
        <dbReference type="Pfam" id="PF07238"/>
    </source>
</evidence>
<organism evidence="2 3">
    <name type="scientific">Pelagibius litoralis</name>
    <dbReference type="NCBI Taxonomy" id="374515"/>
    <lineage>
        <taxon>Bacteria</taxon>
        <taxon>Pseudomonadati</taxon>
        <taxon>Pseudomonadota</taxon>
        <taxon>Alphaproteobacteria</taxon>
        <taxon>Rhodospirillales</taxon>
        <taxon>Rhodovibrionaceae</taxon>
        <taxon>Pelagibius</taxon>
    </lineage>
</organism>
<keyword evidence="3" id="KW-1185">Reference proteome</keyword>
<dbReference type="SUPFAM" id="SSF141371">
    <property type="entry name" value="PilZ domain-like"/>
    <property type="match status" value="1"/>
</dbReference>
<comment type="caution">
    <text evidence="2">The sequence shown here is derived from an EMBL/GenBank/DDBJ whole genome shotgun (WGS) entry which is preliminary data.</text>
</comment>
<protein>
    <submittedName>
        <fullName evidence="2">PilZ domain-containing protein</fullName>
    </submittedName>
</protein>
<dbReference type="GO" id="GO:0035438">
    <property type="term" value="F:cyclic-di-GMP binding"/>
    <property type="evidence" value="ECO:0007669"/>
    <property type="project" value="InterPro"/>
</dbReference>
<dbReference type="InterPro" id="IPR009875">
    <property type="entry name" value="PilZ_domain"/>
</dbReference>
<accession>A0A967CAF0</accession>
<reference evidence="2" key="1">
    <citation type="submission" date="2020-03" db="EMBL/GenBank/DDBJ databases">
        <title>Genome of Pelagibius litoralis DSM 21314T.</title>
        <authorList>
            <person name="Wang G."/>
        </authorList>
    </citation>
    <scope>NUCLEOTIDE SEQUENCE</scope>
    <source>
        <strain evidence="2">DSM 21314</strain>
    </source>
</reference>
<dbReference type="AlphaFoldDB" id="A0A967CAF0"/>
<name>A0A967CAF0_9PROT</name>
<sequence>MAQTAASAATIPLREHREWPRYTADQPFTLSVRLDGRAYPCTVADVSLGGARLVFDDDLPGDPNSEIGIEISHPEAETVVCEAVWQKPREIGVQFDFSEDSLGLISACIRGITGIGQTATKA</sequence>
<dbReference type="RefSeq" id="WP_167221373.1">
    <property type="nucleotide sequence ID" value="NZ_JAAQPH010000002.1"/>
</dbReference>
<evidence type="ECO:0000313" key="3">
    <source>
        <dbReference type="Proteomes" id="UP000761264"/>
    </source>
</evidence>
<gene>
    <name evidence="2" type="ORF">HBA54_03435</name>
</gene>
<dbReference type="Pfam" id="PF07238">
    <property type="entry name" value="PilZ"/>
    <property type="match status" value="1"/>
</dbReference>
<proteinExistence type="predicted"/>
<dbReference type="Gene3D" id="2.40.10.220">
    <property type="entry name" value="predicted glycosyltransferase like domains"/>
    <property type="match status" value="1"/>
</dbReference>
<feature type="domain" description="PilZ" evidence="1">
    <location>
        <begin position="16"/>
        <end position="109"/>
    </location>
</feature>
<dbReference type="EMBL" id="JAAQPH010000002">
    <property type="protein sequence ID" value="NIA67633.1"/>
    <property type="molecule type" value="Genomic_DNA"/>
</dbReference>
<dbReference type="Proteomes" id="UP000761264">
    <property type="component" value="Unassembled WGS sequence"/>
</dbReference>
<evidence type="ECO:0000313" key="2">
    <source>
        <dbReference type="EMBL" id="NIA67633.1"/>
    </source>
</evidence>